<geneLocation type="plasmid" evidence="1 2">
    <name>pP742401</name>
</geneLocation>
<keyword evidence="1" id="KW-0614">Plasmid</keyword>
<reference evidence="2" key="1">
    <citation type="journal article" date="2011" name="MBio">
        <title>Novel metabolic attributes of the genus Cyanothece, comprising a group of unicellular nitrogen-fixing Cyanobacteria.</title>
        <authorList>
            <person name="Bandyopadhyay A."/>
            <person name="Elvitigala T."/>
            <person name="Welsh E."/>
            <person name="Stockel J."/>
            <person name="Liberton M."/>
            <person name="Min H."/>
            <person name="Sherman L.A."/>
            <person name="Pakrasi H.B."/>
        </authorList>
    </citation>
    <scope>NUCLEOTIDE SEQUENCE [LARGE SCALE GENOMIC DNA]</scope>
    <source>
        <strain evidence="2">PCC 7424</strain>
        <plasmid evidence="2">pP742401</plasmid>
    </source>
</reference>
<dbReference type="RefSeq" id="WP_012599787.1">
    <property type="nucleotide sequence ID" value="NC_011738.1"/>
</dbReference>
<organism evidence="1 2">
    <name type="scientific">Gloeothece citriformis (strain PCC 7424)</name>
    <name type="common">Cyanothece sp. (strain PCC 7424)</name>
    <dbReference type="NCBI Taxonomy" id="65393"/>
    <lineage>
        <taxon>Bacteria</taxon>
        <taxon>Bacillati</taxon>
        <taxon>Cyanobacteriota</taxon>
        <taxon>Cyanophyceae</taxon>
        <taxon>Oscillatoriophycideae</taxon>
        <taxon>Chroococcales</taxon>
        <taxon>Aphanothecaceae</taxon>
        <taxon>Gloeothece</taxon>
        <taxon>Gloeothece citriformis</taxon>
    </lineage>
</organism>
<dbReference type="AlphaFoldDB" id="B7KM66"/>
<dbReference type="Proteomes" id="UP000002384">
    <property type="component" value="Plasmid pP742401"/>
</dbReference>
<dbReference type="EMBL" id="CP001292">
    <property type="protein sequence ID" value="ACK73888.1"/>
    <property type="molecule type" value="Genomic_DNA"/>
</dbReference>
<evidence type="ECO:0000313" key="2">
    <source>
        <dbReference type="Proteomes" id="UP000002384"/>
    </source>
</evidence>
<accession>B7KM66</accession>
<gene>
    <name evidence="1" type="ordered locus">PCC7424_5830</name>
</gene>
<name>B7KM66_GLOC7</name>
<dbReference type="HOGENOM" id="CLU_2069196_0_0_3"/>
<sequence>MIQLDEFSVGTIVYQRSPKKKEYGVVIKIISDDYRPIIIRWDCEPQERYSYTLDEIEVIKIQIVPFLQPQKTLVKLLPNQPIPLSNGKTIILLQSAVCPGQSHLILLSYLDKLSSNVN</sequence>
<dbReference type="KEGG" id="cyc:PCC7424_5830"/>
<dbReference type="OrthoDB" id="451343at2"/>
<protein>
    <submittedName>
        <fullName evidence="1">Uncharacterized protein</fullName>
    </submittedName>
</protein>
<keyword evidence="2" id="KW-1185">Reference proteome</keyword>
<evidence type="ECO:0000313" key="1">
    <source>
        <dbReference type="EMBL" id="ACK73888.1"/>
    </source>
</evidence>
<proteinExistence type="predicted"/>